<sequence length="42" mass="4506">MENAPDDVSNIHNRFSLTLVNPSSHYFSLFVSLGVAAIISAA</sequence>
<protein>
    <submittedName>
        <fullName evidence="2">Uncharacterized protein</fullName>
    </submittedName>
</protein>
<organism evidence="2 3">
    <name type="scientific">Marine Group I thaumarchaeote SCGC AAA799-D11</name>
    <dbReference type="NCBI Taxonomy" id="1502291"/>
    <lineage>
        <taxon>Archaea</taxon>
        <taxon>Nitrososphaerota</taxon>
        <taxon>Marine Group I</taxon>
    </lineage>
</organism>
<dbReference type="EMBL" id="JOSY01000018">
    <property type="protein sequence ID" value="KFM16545.1"/>
    <property type="molecule type" value="Genomic_DNA"/>
</dbReference>
<reference evidence="2 3" key="1">
    <citation type="submission" date="2014-06" db="EMBL/GenBank/DDBJ databases">
        <authorList>
            <person name="Ngugi D.K."/>
            <person name="Blom J."/>
            <person name="Alam I."/>
            <person name="Rashid M."/>
            <person name="Baalawi W."/>
            <person name="Zhang G."/>
            <person name="Hikmawan T."/>
            <person name="Guan Y."/>
            <person name="Antunes A."/>
            <person name="Siam R."/>
            <person name="El-Dorry H."/>
            <person name="Bajic V."/>
            <person name="Stingl U."/>
        </authorList>
    </citation>
    <scope>NUCLEOTIDE SEQUENCE [LARGE SCALE GENOMIC DNA]</scope>
    <source>
        <strain evidence="2">SCGC AAA799-D11</strain>
    </source>
</reference>
<keyword evidence="3" id="KW-1185">Reference proteome</keyword>
<gene>
    <name evidence="2" type="ORF">AAA799D11_00622</name>
</gene>
<dbReference type="STRING" id="1502291.AAA799D11_00622"/>
<evidence type="ECO:0000256" key="1">
    <source>
        <dbReference type="SAM" id="Phobius"/>
    </source>
</evidence>
<feature type="transmembrane region" description="Helical" evidence="1">
    <location>
        <begin position="23"/>
        <end position="41"/>
    </location>
</feature>
<accession>A0A087RSU1</accession>
<keyword evidence="1" id="KW-0812">Transmembrane</keyword>
<keyword evidence="1" id="KW-0472">Membrane</keyword>
<feature type="non-terminal residue" evidence="2">
    <location>
        <position position="42"/>
    </location>
</feature>
<comment type="caution">
    <text evidence="2">The sequence shown here is derived from an EMBL/GenBank/DDBJ whole genome shotgun (WGS) entry which is preliminary data.</text>
</comment>
<proteinExistence type="predicted"/>
<name>A0A087RSU1_9ARCH</name>
<evidence type="ECO:0000313" key="2">
    <source>
        <dbReference type="EMBL" id="KFM16545.1"/>
    </source>
</evidence>
<keyword evidence="1" id="KW-1133">Transmembrane helix</keyword>
<dbReference type="Proteomes" id="UP000029386">
    <property type="component" value="Unassembled WGS sequence"/>
</dbReference>
<evidence type="ECO:0000313" key="3">
    <source>
        <dbReference type="Proteomes" id="UP000029386"/>
    </source>
</evidence>
<dbReference type="AlphaFoldDB" id="A0A087RSU1"/>